<evidence type="ECO:0000256" key="6">
    <source>
        <dbReference type="ARBA" id="ARBA00023136"/>
    </source>
</evidence>
<evidence type="ECO:0000256" key="2">
    <source>
        <dbReference type="ARBA" id="ARBA00006464"/>
    </source>
</evidence>
<feature type="domain" description="Bacterial sugar transferase" evidence="8">
    <location>
        <begin position="268"/>
        <end position="457"/>
    </location>
</feature>
<reference evidence="10" key="1">
    <citation type="submission" date="2017-09" db="EMBL/GenBank/DDBJ databases">
        <title>Depth-based differentiation of microbial function through sediment-hosted aquifers and enrichment of novel symbionts in the deep terrestrial subsurface.</title>
        <authorList>
            <person name="Probst A.J."/>
            <person name="Ladd B."/>
            <person name="Jarett J.K."/>
            <person name="Geller-Mcgrath D.E."/>
            <person name="Sieber C.M.K."/>
            <person name="Emerson J.B."/>
            <person name="Anantharaman K."/>
            <person name="Thomas B.C."/>
            <person name="Malmstrom R."/>
            <person name="Stieglmeier M."/>
            <person name="Klingl A."/>
            <person name="Woyke T."/>
            <person name="Ryan C.M."/>
            <person name="Banfield J.F."/>
        </authorList>
    </citation>
    <scope>NUCLEOTIDE SEQUENCE [LARGE SCALE GENOMIC DNA]</scope>
</reference>
<organism evidence="9 10">
    <name type="scientific">Candidatus Harrisonbacteria bacterium CG10_big_fil_rev_8_21_14_0_10_45_28</name>
    <dbReference type="NCBI Taxonomy" id="1974586"/>
    <lineage>
        <taxon>Bacteria</taxon>
        <taxon>Candidatus Harrisoniibacteriota</taxon>
    </lineage>
</organism>
<proteinExistence type="inferred from homology"/>
<dbReference type="GO" id="GO:0016780">
    <property type="term" value="F:phosphotransferase activity, for other substituted phosphate groups"/>
    <property type="evidence" value="ECO:0007669"/>
    <property type="project" value="TreeGrafter"/>
</dbReference>
<dbReference type="AlphaFoldDB" id="A0A2H0UNG3"/>
<gene>
    <name evidence="9" type="ORF">COU10_01790</name>
</gene>
<dbReference type="Pfam" id="PF02397">
    <property type="entry name" value="Bac_transf"/>
    <property type="match status" value="1"/>
</dbReference>
<evidence type="ECO:0000256" key="7">
    <source>
        <dbReference type="SAM" id="Phobius"/>
    </source>
</evidence>
<dbReference type="InterPro" id="IPR017475">
    <property type="entry name" value="EPS_sugar_tfrase"/>
</dbReference>
<feature type="transmembrane region" description="Helical" evidence="7">
    <location>
        <begin position="12"/>
        <end position="33"/>
    </location>
</feature>
<keyword evidence="5 7" id="KW-1133">Transmembrane helix</keyword>
<dbReference type="EMBL" id="PFBC01000029">
    <property type="protein sequence ID" value="PIR87954.1"/>
    <property type="molecule type" value="Genomic_DNA"/>
</dbReference>
<protein>
    <recommendedName>
        <fullName evidence="8">Bacterial sugar transferase domain-containing protein</fullName>
    </recommendedName>
</protein>
<evidence type="ECO:0000256" key="4">
    <source>
        <dbReference type="ARBA" id="ARBA00022692"/>
    </source>
</evidence>
<evidence type="ECO:0000313" key="10">
    <source>
        <dbReference type="Proteomes" id="UP000230903"/>
    </source>
</evidence>
<dbReference type="GO" id="GO:0016020">
    <property type="term" value="C:membrane"/>
    <property type="evidence" value="ECO:0007669"/>
    <property type="project" value="UniProtKB-SubCell"/>
</dbReference>
<feature type="transmembrane region" description="Helical" evidence="7">
    <location>
        <begin position="45"/>
        <end position="65"/>
    </location>
</feature>
<dbReference type="InterPro" id="IPR003362">
    <property type="entry name" value="Bact_transf"/>
</dbReference>
<feature type="transmembrane region" description="Helical" evidence="7">
    <location>
        <begin position="85"/>
        <end position="107"/>
    </location>
</feature>
<sequence>MDSITLRSRVKLAILFLGDVFFYYLALALTVYIRYGEINLSGPVFSAHFGAFSLGLVIWLFVFYIGGMYERVILRNVSVLNSRFFVLNVFGGLFLILLLYFVPNFGIAPKTNFFVFLAIFSTLGYCWRFAFGAALRSRAGTRTLKIILVGDNEAAHEIARFISENPSSGYEIAFWWRDGLSSENINSPEEFSRFLLSQGIFLVIAPSQLNHDSHALRLLYAGFLVGVEVVGLSDFYEKLFERVSLADIEDAWVLARLPKGARSYHAVKPLFSGVVAFIMLVILSPVFFLTAFLIKTTSRGPVFYKQIRTGQNEKEFLLIKFRSMYNDAEINADANAENPTWSTGASDARITPIGRLLRSTHIDELPQLINIINGQMGFIGPRPERPEFDRELTREIPYYELRYLLKPGVTGWAQINYRYGASVSDARQKLQYEVYYLKNRSLLLDLSILFKTIKRIFVNHS</sequence>
<keyword evidence="3" id="KW-0808">Transferase</keyword>
<dbReference type="PANTHER" id="PTHR30576">
    <property type="entry name" value="COLANIC BIOSYNTHESIS UDP-GLUCOSE LIPID CARRIER TRANSFERASE"/>
    <property type="match status" value="1"/>
</dbReference>
<feature type="transmembrane region" description="Helical" evidence="7">
    <location>
        <begin position="113"/>
        <end position="135"/>
    </location>
</feature>
<accession>A0A2H0UNG3</accession>
<keyword evidence="4 7" id="KW-0812">Transmembrane</keyword>
<evidence type="ECO:0000256" key="3">
    <source>
        <dbReference type="ARBA" id="ARBA00022679"/>
    </source>
</evidence>
<dbReference type="Proteomes" id="UP000230903">
    <property type="component" value="Unassembled WGS sequence"/>
</dbReference>
<keyword evidence="6 7" id="KW-0472">Membrane</keyword>
<evidence type="ECO:0000313" key="9">
    <source>
        <dbReference type="EMBL" id="PIR87954.1"/>
    </source>
</evidence>
<dbReference type="PANTHER" id="PTHR30576:SF0">
    <property type="entry name" value="UNDECAPRENYL-PHOSPHATE N-ACETYLGALACTOSAMINYL 1-PHOSPHATE TRANSFERASE-RELATED"/>
    <property type="match status" value="1"/>
</dbReference>
<comment type="subcellular location">
    <subcellularLocation>
        <location evidence="1">Membrane</location>
        <topology evidence="1">Multi-pass membrane protein</topology>
    </subcellularLocation>
</comment>
<dbReference type="NCBIfam" id="TIGR03025">
    <property type="entry name" value="EPS_sugtrans"/>
    <property type="match status" value="1"/>
</dbReference>
<evidence type="ECO:0000256" key="1">
    <source>
        <dbReference type="ARBA" id="ARBA00004141"/>
    </source>
</evidence>
<evidence type="ECO:0000256" key="5">
    <source>
        <dbReference type="ARBA" id="ARBA00022989"/>
    </source>
</evidence>
<evidence type="ECO:0000259" key="8">
    <source>
        <dbReference type="Pfam" id="PF02397"/>
    </source>
</evidence>
<feature type="transmembrane region" description="Helical" evidence="7">
    <location>
        <begin position="270"/>
        <end position="294"/>
    </location>
</feature>
<name>A0A2H0UNG3_9BACT</name>
<comment type="similarity">
    <text evidence="2">Belongs to the bacterial sugar transferase family.</text>
</comment>
<comment type="caution">
    <text evidence="9">The sequence shown here is derived from an EMBL/GenBank/DDBJ whole genome shotgun (WGS) entry which is preliminary data.</text>
</comment>